<evidence type="ECO:0008006" key="4">
    <source>
        <dbReference type="Google" id="ProtNLM"/>
    </source>
</evidence>
<protein>
    <recommendedName>
        <fullName evidence="4">Transmembrane protein</fullName>
    </recommendedName>
</protein>
<dbReference type="RefSeq" id="XP_009550983.1">
    <property type="nucleotide sequence ID" value="XM_009552688.1"/>
</dbReference>
<accession>W4JVB2</accession>
<dbReference type="AlphaFoldDB" id="W4JVB2"/>
<dbReference type="KEGG" id="hir:HETIRDRAFT_411679"/>
<feature type="transmembrane region" description="Helical" evidence="1">
    <location>
        <begin position="20"/>
        <end position="41"/>
    </location>
</feature>
<dbReference type="HOGENOM" id="CLU_059054_1_1_1"/>
<dbReference type="OrthoDB" id="3197626at2759"/>
<feature type="transmembrane region" description="Helical" evidence="1">
    <location>
        <begin position="192"/>
        <end position="218"/>
    </location>
</feature>
<dbReference type="eggNOG" id="ENOG502SJAY">
    <property type="taxonomic scope" value="Eukaryota"/>
</dbReference>
<evidence type="ECO:0000256" key="1">
    <source>
        <dbReference type="SAM" id="Phobius"/>
    </source>
</evidence>
<reference evidence="2 3" key="1">
    <citation type="journal article" date="2012" name="New Phytol.">
        <title>Insight into trade-off between wood decay and parasitism from the genome of a fungal forest pathogen.</title>
        <authorList>
            <person name="Olson A."/>
            <person name="Aerts A."/>
            <person name="Asiegbu F."/>
            <person name="Belbahri L."/>
            <person name="Bouzid O."/>
            <person name="Broberg A."/>
            <person name="Canback B."/>
            <person name="Coutinho P.M."/>
            <person name="Cullen D."/>
            <person name="Dalman K."/>
            <person name="Deflorio G."/>
            <person name="van Diepen L.T."/>
            <person name="Dunand C."/>
            <person name="Duplessis S."/>
            <person name="Durling M."/>
            <person name="Gonthier P."/>
            <person name="Grimwood J."/>
            <person name="Fossdal C.G."/>
            <person name="Hansson D."/>
            <person name="Henrissat B."/>
            <person name="Hietala A."/>
            <person name="Himmelstrand K."/>
            <person name="Hoffmeister D."/>
            <person name="Hogberg N."/>
            <person name="James T.Y."/>
            <person name="Karlsson M."/>
            <person name="Kohler A."/>
            <person name="Kues U."/>
            <person name="Lee Y.H."/>
            <person name="Lin Y.C."/>
            <person name="Lind M."/>
            <person name="Lindquist E."/>
            <person name="Lombard V."/>
            <person name="Lucas S."/>
            <person name="Lunden K."/>
            <person name="Morin E."/>
            <person name="Murat C."/>
            <person name="Park J."/>
            <person name="Raffaello T."/>
            <person name="Rouze P."/>
            <person name="Salamov A."/>
            <person name="Schmutz J."/>
            <person name="Solheim H."/>
            <person name="Stahlberg J."/>
            <person name="Velez H."/>
            <person name="de Vries R.P."/>
            <person name="Wiebenga A."/>
            <person name="Woodward S."/>
            <person name="Yakovlev I."/>
            <person name="Garbelotto M."/>
            <person name="Martin F."/>
            <person name="Grigoriev I.V."/>
            <person name="Stenlid J."/>
        </authorList>
    </citation>
    <scope>NUCLEOTIDE SEQUENCE [LARGE SCALE GENOMIC DNA]</scope>
    <source>
        <strain evidence="2 3">TC 32-1</strain>
    </source>
</reference>
<feature type="transmembrane region" description="Helical" evidence="1">
    <location>
        <begin position="118"/>
        <end position="138"/>
    </location>
</feature>
<dbReference type="STRING" id="747525.W4JVB2"/>
<feature type="transmembrane region" description="Helical" evidence="1">
    <location>
        <begin position="224"/>
        <end position="246"/>
    </location>
</feature>
<evidence type="ECO:0000313" key="3">
    <source>
        <dbReference type="Proteomes" id="UP000030671"/>
    </source>
</evidence>
<evidence type="ECO:0000313" key="2">
    <source>
        <dbReference type="EMBL" id="ETW77482.1"/>
    </source>
</evidence>
<keyword evidence="1" id="KW-0472">Membrane</keyword>
<dbReference type="EMBL" id="KI925463">
    <property type="protein sequence ID" value="ETW77482.1"/>
    <property type="molecule type" value="Genomic_DNA"/>
</dbReference>
<dbReference type="Proteomes" id="UP000030671">
    <property type="component" value="Unassembled WGS sequence"/>
</dbReference>
<keyword evidence="1" id="KW-0812">Transmembrane</keyword>
<dbReference type="GeneID" id="20672962"/>
<feature type="transmembrane region" description="Helical" evidence="1">
    <location>
        <begin position="158"/>
        <end position="180"/>
    </location>
</feature>
<keyword evidence="3" id="KW-1185">Reference proteome</keyword>
<feature type="transmembrane region" description="Helical" evidence="1">
    <location>
        <begin position="86"/>
        <end position="106"/>
    </location>
</feature>
<gene>
    <name evidence="2" type="ORF">HETIRDRAFT_411679</name>
</gene>
<feature type="transmembrane region" description="Helical" evidence="1">
    <location>
        <begin position="53"/>
        <end position="74"/>
    </location>
</feature>
<keyword evidence="1" id="KW-1133">Transmembrane helix</keyword>
<organism evidence="2 3">
    <name type="scientific">Heterobasidion irregulare (strain TC 32-1)</name>
    <dbReference type="NCBI Taxonomy" id="747525"/>
    <lineage>
        <taxon>Eukaryota</taxon>
        <taxon>Fungi</taxon>
        <taxon>Dikarya</taxon>
        <taxon>Basidiomycota</taxon>
        <taxon>Agaricomycotina</taxon>
        <taxon>Agaricomycetes</taxon>
        <taxon>Russulales</taxon>
        <taxon>Bondarzewiaceae</taxon>
        <taxon>Heterobasidion</taxon>
        <taxon>Heterobasidion annosum species complex</taxon>
    </lineage>
</organism>
<proteinExistence type="predicted"/>
<sequence>MVDWQSVPELMHDADAFGKFMHALLGLYLWEWFTSLDFDLAFIIGKRKFRWPLAFYFVGRYSMLAALVGIVVALNVRTEVNCQALYTFNQIAGNFTIGFASINLSLRTMAIWSQNKLIVIPLAAIICGHWGLLLRGVVLVKAQWVEGQGCAITGSSNTILIATYVYTMTFDFVVTILTAYKLAFKKGTRSQLVSMIFADGLIYFVIAFLSNTIAVIFLVLNLNAVMSVIAAVPSAVVSTIVACRVVRRLSNYTNKGPEMFTPTQGSTLEFHSGQRSANIAVNRSQGVHVQMDTFAVADKAEHVVKDADSDVEAQGIHDDFKRPAY</sequence>
<dbReference type="InParanoid" id="W4JVB2"/>
<name>W4JVB2_HETIT</name>